<dbReference type="InterPro" id="IPR008166">
    <property type="entry name" value="Glyco_transf_92"/>
</dbReference>
<evidence type="ECO:0000256" key="4">
    <source>
        <dbReference type="ARBA" id="ARBA00022679"/>
    </source>
</evidence>
<dbReference type="Pfam" id="PF01697">
    <property type="entry name" value="Glyco_transf_92"/>
    <property type="match status" value="1"/>
</dbReference>
<dbReference type="PANTHER" id="PTHR47024:SF1">
    <property type="entry name" value="GLYCOSYLTRANSFERASE FAMILY 92 PROTEIN"/>
    <property type="match status" value="1"/>
</dbReference>
<dbReference type="Proteomes" id="UP000038045">
    <property type="component" value="Unplaced"/>
</dbReference>
<dbReference type="WBParaSite" id="PTRK_0001767900.1">
    <property type="protein sequence ID" value="PTRK_0001767900.1"/>
    <property type="gene ID" value="PTRK_0001767900"/>
</dbReference>
<evidence type="ECO:0000256" key="1">
    <source>
        <dbReference type="ARBA" id="ARBA00004167"/>
    </source>
</evidence>
<keyword evidence="3 6" id="KW-0328">Glycosyltransferase</keyword>
<organism evidence="7 8">
    <name type="scientific">Parastrongyloides trichosuri</name>
    <name type="common">Possum-specific nematode worm</name>
    <dbReference type="NCBI Taxonomy" id="131310"/>
    <lineage>
        <taxon>Eukaryota</taxon>
        <taxon>Metazoa</taxon>
        <taxon>Ecdysozoa</taxon>
        <taxon>Nematoda</taxon>
        <taxon>Chromadorea</taxon>
        <taxon>Rhabditida</taxon>
        <taxon>Tylenchina</taxon>
        <taxon>Panagrolaimomorpha</taxon>
        <taxon>Strongyloidoidea</taxon>
        <taxon>Strongyloididae</taxon>
        <taxon>Parastrongyloides</taxon>
    </lineage>
</organism>
<keyword evidence="4 6" id="KW-0808">Transferase</keyword>
<evidence type="ECO:0000256" key="2">
    <source>
        <dbReference type="ARBA" id="ARBA00007647"/>
    </source>
</evidence>
<dbReference type="PANTHER" id="PTHR47024">
    <property type="entry name" value="BIOFILM ABSENT ON HEAD (AFTER YERSINIA EXPOSURE)-RELATED"/>
    <property type="match status" value="1"/>
</dbReference>
<keyword evidence="5" id="KW-0472">Membrane</keyword>
<dbReference type="GO" id="GO:0016020">
    <property type="term" value="C:membrane"/>
    <property type="evidence" value="ECO:0007669"/>
    <property type="project" value="UniProtKB-SubCell"/>
</dbReference>
<comment type="subcellular location">
    <subcellularLocation>
        <location evidence="1">Membrane</location>
        <topology evidence="1">Single-pass membrane protein</topology>
    </subcellularLocation>
</comment>
<name>A0A0N5A6Q9_PARTI</name>
<protein>
    <recommendedName>
        <fullName evidence="6">Glycosyltransferase family 92 protein</fullName>
        <ecNumber evidence="6">2.4.1.-</ecNumber>
    </recommendedName>
</protein>
<dbReference type="GO" id="GO:0016757">
    <property type="term" value="F:glycosyltransferase activity"/>
    <property type="evidence" value="ECO:0007669"/>
    <property type="project" value="UniProtKB-UniRule"/>
</dbReference>
<sequence length="423" mass="50048">MYSFHVIPTSYYAAKFATVKGFLIAYCSNKYTKNPKKEFLLAKVNGKSYRGVVRPMKLTFCEQKNMNCQLETFYVNFNIPRKYLDNKQNLTIVDYGTKKKGIFKLYSGAARSKQFNGITLCVPTLYWYNNWLQMFFFLEYWRKQSNIQIVIHYRSMSSTVIKMINLYVKHGNVFLMPTPPLPRQNGRDIEPFIFGFGSKIYLNSCMYSRNTKYVLAMDPDEYFHLYHKDRRESVFDFVENEFKKVPHTHSINFANYKVSYRHRKITPSFKFSQKLLISKDTINKEGKSVVRTSKVGLIGYHIPIGKTPKTTYRVDTNRGIVLHARSNYIMRKIKGKFPQVVVFDDNELKNVVKHYQELKKELGGELKIEYDIKIANSLKTYDRVDTKKICSFDYESSRKYIEKLEDWVHAEDQCIMERLFIPF</sequence>
<evidence type="ECO:0000256" key="5">
    <source>
        <dbReference type="ARBA" id="ARBA00023136"/>
    </source>
</evidence>
<dbReference type="EC" id="2.4.1.-" evidence="6"/>
<evidence type="ECO:0000313" key="8">
    <source>
        <dbReference type="WBParaSite" id="PTRK_0001767900.1"/>
    </source>
</evidence>
<evidence type="ECO:0000256" key="6">
    <source>
        <dbReference type="RuleBase" id="RU366017"/>
    </source>
</evidence>
<keyword evidence="7" id="KW-1185">Reference proteome</keyword>
<comment type="similarity">
    <text evidence="2 6">Belongs to the glycosyltransferase 92 family.</text>
</comment>
<reference evidence="8" key="1">
    <citation type="submission" date="2017-02" db="UniProtKB">
        <authorList>
            <consortium name="WormBaseParasite"/>
        </authorList>
    </citation>
    <scope>IDENTIFICATION</scope>
</reference>
<proteinExistence type="inferred from homology"/>
<accession>A0A0N5A6Q9</accession>
<dbReference type="AlphaFoldDB" id="A0A0N5A6Q9"/>
<evidence type="ECO:0000256" key="3">
    <source>
        <dbReference type="ARBA" id="ARBA00022676"/>
    </source>
</evidence>
<evidence type="ECO:0000313" key="7">
    <source>
        <dbReference type="Proteomes" id="UP000038045"/>
    </source>
</evidence>